<name>A0A0F9T9V1_9ZZZZ</name>
<dbReference type="AlphaFoldDB" id="A0A0F9T9V1"/>
<sequence length="79" mass="8962">MGELTVEQVEHLELRLGWASGDGRIEKTIFDSLKTIIVDWHRQREKLERLSNIINAAYDARGSDVFDILEGGIEKGPQP</sequence>
<evidence type="ECO:0000313" key="1">
    <source>
        <dbReference type="EMBL" id="KKN45746.1"/>
    </source>
</evidence>
<gene>
    <name evidence="1" type="ORF">LCGC14_0679690</name>
</gene>
<accession>A0A0F9T9V1</accession>
<protein>
    <submittedName>
        <fullName evidence="1">Uncharacterized protein</fullName>
    </submittedName>
</protein>
<dbReference type="EMBL" id="LAZR01001369">
    <property type="protein sequence ID" value="KKN45746.1"/>
    <property type="molecule type" value="Genomic_DNA"/>
</dbReference>
<proteinExistence type="predicted"/>
<organism evidence="1">
    <name type="scientific">marine sediment metagenome</name>
    <dbReference type="NCBI Taxonomy" id="412755"/>
    <lineage>
        <taxon>unclassified sequences</taxon>
        <taxon>metagenomes</taxon>
        <taxon>ecological metagenomes</taxon>
    </lineage>
</organism>
<reference evidence="1" key="1">
    <citation type="journal article" date="2015" name="Nature">
        <title>Complex archaea that bridge the gap between prokaryotes and eukaryotes.</title>
        <authorList>
            <person name="Spang A."/>
            <person name="Saw J.H."/>
            <person name="Jorgensen S.L."/>
            <person name="Zaremba-Niedzwiedzka K."/>
            <person name="Martijn J."/>
            <person name="Lind A.E."/>
            <person name="van Eijk R."/>
            <person name="Schleper C."/>
            <person name="Guy L."/>
            <person name="Ettema T.J."/>
        </authorList>
    </citation>
    <scope>NUCLEOTIDE SEQUENCE</scope>
</reference>
<comment type="caution">
    <text evidence="1">The sequence shown here is derived from an EMBL/GenBank/DDBJ whole genome shotgun (WGS) entry which is preliminary data.</text>
</comment>